<evidence type="ECO:0000313" key="10">
    <source>
        <dbReference type="EMBL" id="MDB7982859.1"/>
    </source>
</evidence>
<dbReference type="GO" id="GO:0009401">
    <property type="term" value="P:phosphoenolpyruvate-dependent sugar phosphotransferase system"/>
    <property type="evidence" value="ECO:0007669"/>
    <property type="project" value="UniProtKB-KW"/>
</dbReference>
<dbReference type="PANTHER" id="PTHR32502">
    <property type="entry name" value="N-ACETYLGALACTOSAMINE PERMEASE II COMPONENT-RELATED"/>
    <property type="match status" value="1"/>
</dbReference>
<evidence type="ECO:0000256" key="3">
    <source>
        <dbReference type="ARBA" id="ARBA00022475"/>
    </source>
</evidence>
<dbReference type="Pfam" id="PF03609">
    <property type="entry name" value="EII-Sor"/>
    <property type="match status" value="1"/>
</dbReference>
<sequence>MDGLLKAILIGLVYWLGTNRIWYATTTVIRQPLVMAIPLGLICGDLPQAMIIASTLQLIYLGAIAPGGNIPADEAFASCVAIPIAIETGISPEMAVSLAVPVGLLGVLLDTVRRTYASAFVRLADKAADNMDAKGYRRATFWYPFLCAIPLRVIPAALAAYFGADAVQAFLNVIPDWVTNGLNVAGGLLPALGFAVTMIVIGKKNLLPYFMVGFLIMSYSGMSTIGIAALGLCIALLQNAWTTPALVTGGDDDDDDD</sequence>
<evidence type="ECO:0000256" key="1">
    <source>
        <dbReference type="ARBA" id="ARBA00004651"/>
    </source>
</evidence>
<dbReference type="GO" id="GO:0005886">
    <property type="term" value="C:plasma membrane"/>
    <property type="evidence" value="ECO:0007669"/>
    <property type="project" value="UniProtKB-SubCell"/>
</dbReference>
<keyword evidence="8 9" id="KW-0472">Membrane</keyword>
<protein>
    <submittedName>
        <fullName evidence="10">PTS sugar transporter subunit IIC</fullName>
    </submittedName>
</protein>
<evidence type="ECO:0000313" key="11">
    <source>
        <dbReference type="Proteomes" id="UP001212981"/>
    </source>
</evidence>
<feature type="transmembrane region" description="Helical" evidence="9">
    <location>
        <begin position="209"/>
        <end position="237"/>
    </location>
</feature>
<reference evidence="10" key="1">
    <citation type="submission" date="2023-01" db="EMBL/GenBank/DDBJ databases">
        <title>Human gut microbiome strain richness.</title>
        <authorList>
            <person name="Chen-Liaw A."/>
        </authorList>
    </citation>
    <scope>NUCLEOTIDE SEQUENCE</scope>
    <source>
        <strain evidence="10">D8_m1001271B151109d0_201107</strain>
    </source>
</reference>
<feature type="transmembrane region" description="Helical" evidence="9">
    <location>
        <begin position="141"/>
        <end position="162"/>
    </location>
</feature>
<keyword evidence="2" id="KW-0813">Transport</keyword>
<evidence type="ECO:0000256" key="6">
    <source>
        <dbReference type="ARBA" id="ARBA00022692"/>
    </source>
</evidence>
<keyword evidence="7 9" id="KW-1133">Transmembrane helix</keyword>
<dbReference type="PANTHER" id="PTHR32502:SF8">
    <property type="entry name" value="N-ACETYLGALACTOSAMINE PERMEASE IIC COMPONENT 1"/>
    <property type="match status" value="1"/>
</dbReference>
<dbReference type="InterPro" id="IPR004700">
    <property type="entry name" value="PTS_IIC_man"/>
</dbReference>
<evidence type="ECO:0000256" key="9">
    <source>
        <dbReference type="SAM" id="Phobius"/>
    </source>
</evidence>
<dbReference type="RefSeq" id="WP_272003001.1">
    <property type="nucleotide sequence ID" value="NZ_CALZNX010000057.1"/>
</dbReference>
<dbReference type="EMBL" id="JAQLXO010000015">
    <property type="protein sequence ID" value="MDB7982859.1"/>
    <property type="molecule type" value="Genomic_DNA"/>
</dbReference>
<comment type="caution">
    <text evidence="10">The sequence shown here is derived from an EMBL/GenBank/DDBJ whole genome shotgun (WGS) entry which is preliminary data.</text>
</comment>
<feature type="transmembrane region" description="Helical" evidence="9">
    <location>
        <begin position="182"/>
        <end position="202"/>
    </location>
</feature>
<gene>
    <name evidence="10" type="ORF">PND82_08530</name>
</gene>
<keyword evidence="5" id="KW-0598">Phosphotransferase system</keyword>
<proteinExistence type="predicted"/>
<dbReference type="AlphaFoldDB" id="A0AAW6CZ46"/>
<organism evidence="10 11">
    <name type="scientific">Faecalicoccus pleomorphus</name>
    <dbReference type="NCBI Taxonomy" id="1323"/>
    <lineage>
        <taxon>Bacteria</taxon>
        <taxon>Bacillati</taxon>
        <taxon>Bacillota</taxon>
        <taxon>Erysipelotrichia</taxon>
        <taxon>Erysipelotrichales</taxon>
        <taxon>Erysipelotrichaceae</taxon>
        <taxon>Faecalicoccus</taxon>
    </lineage>
</organism>
<keyword evidence="4 10" id="KW-0762">Sugar transport</keyword>
<keyword evidence="3" id="KW-1003">Cell membrane</keyword>
<evidence type="ECO:0000256" key="8">
    <source>
        <dbReference type="ARBA" id="ARBA00023136"/>
    </source>
</evidence>
<name>A0AAW6CZ46_9FIRM</name>
<dbReference type="PROSITE" id="PS51106">
    <property type="entry name" value="PTS_EIIC_TYPE_4"/>
    <property type="match status" value="1"/>
</dbReference>
<evidence type="ECO:0000256" key="2">
    <source>
        <dbReference type="ARBA" id="ARBA00022448"/>
    </source>
</evidence>
<evidence type="ECO:0000256" key="5">
    <source>
        <dbReference type="ARBA" id="ARBA00022683"/>
    </source>
</evidence>
<accession>A0AAW6CZ46</accession>
<dbReference type="Proteomes" id="UP001212981">
    <property type="component" value="Unassembled WGS sequence"/>
</dbReference>
<dbReference type="InterPro" id="IPR050303">
    <property type="entry name" value="GatZ_KbaZ_carbometab"/>
</dbReference>
<evidence type="ECO:0000256" key="4">
    <source>
        <dbReference type="ARBA" id="ARBA00022597"/>
    </source>
</evidence>
<evidence type="ECO:0000256" key="7">
    <source>
        <dbReference type="ARBA" id="ARBA00022989"/>
    </source>
</evidence>
<keyword evidence="6 9" id="KW-0812">Transmembrane</keyword>
<comment type="subcellular location">
    <subcellularLocation>
        <location evidence="1">Cell membrane</location>
        <topology evidence="1">Multi-pass membrane protein</topology>
    </subcellularLocation>
</comment>